<dbReference type="AlphaFoldDB" id="A0A482VXA9"/>
<comment type="caution">
    <text evidence="2">The sequence shown here is derived from an EMBL/GenBank/DDBJ whole genome shotgun (WGS) entry which is preliminary data.</text>
</comment>
<dbReference type="EMBL" id="QDEB01051347">
    <property type="protein sequence ID" value="RZC37581.1"/>
    <property type="molecule type" value="Genomic_DNA"/>
</dbReference>
<organism evidence="2 3">
    <name type="scientific">Asbolus verrucosus</name>
    <name type="common">Desert ironclad beetle</name>
    <dbReference type="NCBI Taxonomy" id="1661398"/>
    <lineage>
        <taxon>Eukaryota</taxon>
        <taxon>Metazoa</taxon>
        <taxon>Ecdysozoa</taxon>
        <taxon>Arthropoda</taxon>
        <taxon>Hexapoda</taxon>
        <taxon>Insecta</taxon>
        <taxon>Pterygota</taxon>
        <taxon>Neoptera</taxon>
        <taxon>Endopterygota</taxon>
        <taxon>Coleoptera</taxon>
        <taxon>Polyphaga</taxon>
        <taxon>Cucujiformia</taxon>
        <taxon>Tenebrionidae</taxon>
        <taxon>Pimeliinae</taxon>
        <taxon>Asbolus</taxon>
    </lineage>
</organism>
<evidence type="ECO:0000313" key="2">
    <source>
        <dbReference type="EMBL" id="RZC37581.1"/>
    </source>
</evidence>
<evidence type="ECO:0000256" key="1">
    <source>
        <dbReference type="SAM" id="Phobius"/>
    </source>
</evidence>
<protein>
    <submittedName>
        <fullName evidence="2">Uncharacterized protein</fullName>
    </submittedName>
</protein>
<keyword evidence="3" id="KW-1185">Reference proteome</keyword>
<feature type="transmembrane region" description="Helical" evidence="1">
    <location>
        <begin position="47"/>
        <end position="64"/>
    </location>
</feature>
<keyword evidence="1" id="KW-0812">Transmembrane</keyword>
<keyword evidence="1" id="KW-0472">Membrane</keyword>
<evidence type="ECO:0000313" key="3">
    <source>
        <dbReference type="Proteomes" id="UP000292052"/>
    </source>
</evidence>
<name>A0A482VXA9_ASBVE</name>
<sequence length="108" mass="12344">LTRALADNEAALQQFINGNNLFTASLYKRQSSHLLSLDVKTKLLKKFVIACTFLIIMIMWKLVLKNHFLCCKAITFTPFALPIKCMLRKIFPLNEVSNDLPLKFTALI</sequence>
<feature type="non-terminal residue" evidence="2">
    <location>
        <position position="1"/>
    </location>
</feature>
<proteinExistence type="predicted"/>
<gene>
    <name evidence="2" type="ORF">BDFB_014238</name>
</gene>
<dbReference type="Proteomes" id="UP000292052">
    <property type="component" value="Unassembled WGS sequence"/>
</dbReference>
<reference evidence="2 3" key="1">
    <citation type="submission" date="2017-03" db="EMBL/GenBank/DDBJ databases">
        <title>Genome of the blue death feigning beetle - Asbolus verrucosus.</title>
        <authorList>
            <person name="Rider S.D."/>
        </authorList>
    </citation>
    <scope>NUCLEOTIDE SEQUENCE [LARGE SCALE GENOMIC DNA]</scope>
    <source>
        <strain evidence="2">Butters</strain>
        <tissue evidence="2">Head and leg muscle</tissue>
    </source>
</reference>
<feature type="non-terminal residue" evidence="2">
    <location>
        <position position="108"/>
    </location>
</feature>
<accession>A0A482VXA9</accession>
<keyword evidence="1" id="KW-1133">Transmembrane helix</keyword>